<keyword evidence="4" id="KW-1185">Reference proteome</keyword>
<organism evidence="3 4">
    <name type="scientific">Cercocebus atys</name>
    <name type="common">Sooty mangabey</name>
    <name type="synonym">Cercocebus torquatus atys</name>
    <dbReference type="NCBI Taxonomy" id="9531"/>
    <lineage>
        <taxon>Eukaryota</taxon>
        <taxon>Metazoa</taxon>
        <taxon>Chordata</taxon>
        <taxon>Craniata</taxon>
        <taxon>Vertebrata</taxon>
        <taxon>Euteleostomi</taxon>
        <taxon>Mammalia</taxon>
        <taxon>Eutheria</taxon>
        <taxon>Euarchontoglires</taxon>
        <taxon>Primates</taxon>
        <taxon>Haplorrhini</taxon>
        <taxon>Catarrhini</taxon>
        <taxon>Cercopithecidae</taxon>
        <taxon>Cercopithecinae</taxon>
        <taxon>Cercocebus</taxon>
    </lineage>
</organism>
<sequence length="94" mass="10067">MQEGQCLCTRKSPLVLLLTISCAHTPSQHAQAIPDGPPSHHPTTPPKCVCQEDDSRVPLAGAVVVSSRETSGLRKLLQVGREPPPPCRRRGSVP</sequence>
<name>A0A2K5LRQ9_CERAT</name>
<dbReference type="GeneTree" id="ENSGT00550000076317"/>
<reference evidence="3" key="2">
    <citation type="submission" date="2025-09" db="UniProtKB">
        <authorList>
            <consortium name="Ensembl"/>
        </authorList>
    </citation>
    <scope>IDENTIFICATION</scope>
</reference>
<dbReference type="Proteomes" id="UP000233060">
    <property type="component" value="Unassembled WGS sequence"/>
</dbReference>
<proteinExistence type="predicted"/>
<reference evidence="3" key="1">
    <citation type="submission" date="2025-08" db="UniProtKB">
        <authorList>
            <consortium name="Ensembl"/>
        </authorList>
    </citation>
    <scope>IDENTIFICATION</scope>
</reference>
<evidence type="ECO:0008006" key="5">
    <source>
        <dbReference type="Google" id="ProtNLM"/>
    </source>
</evidence>
<evidence type="ECO:0000313" key="4">
    <source>
        <dbReference type="Proteomes" id="UP000233060"/>
    </source>
</evidence>
<evidence type="ECO:0000256" key="2">
    <source>
        <dbReference type="SAM" id="SignalP"/>
    </source>
</evidence>
<dbReference type="Bgee" id="ENSCATG00000031798">
    <property type="expression patterns" value="Expressed in skeletal muscle tissue"/>
</dbReference>
<accession>A0A2K5LRQ9</accession>
<feature type="signal peptide" evidence="2">
    <location>
        <begin position="1"/>
        <end position="32"/>
    </location>
</feature>
<evidence type="ECO:0000313" key="3">
    <source>
        <dbReference type="Ensembl" id="ENSCATP00000015637.1"/>
    </source>
</evidence>
<feature type="chain" id="PRO_5014462280" description="Secreted protein" evidence="2">
    <location>
        <begin position="33"/>
        <end position="94"/>
    </location>
</feature>
<feature type="region of interest" description="Disordered" evidence="1">
    <location>
        <begin position="70"/>
        <end position="94"/>
    </location>
</feature>
<dbReference type="Ensembl" id="ENSCATT00000039792.1">
    <property type="protein sequence ID" value="ENSCATP00000015637.1"/>
    <property type="gene ID" value="ENSCATG00000031798.1"/>
</dbReference>
<dbReference type="AlphaFoldDB" id="A0A2K5LRQ9"/>
<evidence type="ECO:0000256" key="1">
    <source>
        <dbReference type="SAM" id="MobiDB-lite"/>
    </source>
</evidence>
<feature type="region of interest" description="Disordered" evidence="1">
    <location>
        <begin position="27"/>
        <end position="51"/>
    </location>
</feature>
<keyword evidence="2" id="KW-0732">Signal</keyword>
<feature type="compositionally biased region" description="Pro residues" evidence="1">
    <location>
        <begin position="35"/>
        <end position="45"/>
    </location>
</feature>
<dbReference type="OMA" id="CLCTRKS"/>
<protein>
    <recommendedName>
        <fullName evidence="5">Secreted protein</fullName>
    </recommendedName>
</protein>